<reference evidence="6 9" key="2">
    <citation type="submission" date="2017-06" db="EMBL/GenBank/DDBJ databases">
        <authorList>
            <person name="Swanenburg J."/>
            <person name="Kort R."/>
        </authorList>
    </citation>
    <scope>NUCLEOTIDE SEQUENCE [LARGE SCALE GENOMIC DNA]</scope>
    <source>
        <strain evidence="6 9">RL05</strain>
    </source>
</reference>
<keyword evidence="1" id="KW-1133">Transmembrane helix</keyword>
<dbReference type="EMBL" id="LJGP01000062">
    <property type="protein sequence ID" value="KWU02874.1"/>
    <property type="molecule type" value="Genomic_DNA"/>
</dbReference>
<dbReference type="EMBL" id="NKLP01000055">
    <property type="protein sequence ID" value="TDN32837.1"/>
    <property type="molecule type" value="Genomic_DNA"/>
</dbReference>
<reference evidence="2 7" key="1">
    <citation type="journal article" date="2016" name="Microbiology (Mosc.)">
        <title>Comparison of Lactobacillus crispatus isolates from Lactobacillus-dominated vaginal microbiomes with isolates from microbiomes containing bacterial vaginosis-associated bacteria.</title>
        <authorList>
            <person name="Abdelmaksoud A.A."/>
            <person name="Koparde V.N."/>
            <person name="Sheth N.U."/>
            <person name="Serrano M.G."/>
            <person name="Glascock A.L."/>
            <person name="Fettweis J.M."/>
            <person name="Strauss Iii J.F."/>
            <person name="Buck G.A."/>
            <person name="Jefferson K.K."/>
        </authorList>
    </citation>
    <scope>NUCLEOTIDE SEQUENCE [LARGE SCALE GENOMIC DNA]</scope>
    <source>
        <strain evidence="2 7">VMC3</strain>
    </source>
</reference>
<dbReference type="Proteomes" id="UP001434419">
    <property type="component" value="Unassembled WGS sequence"/>
</dbReference>
<feature type="transmembrane region" description="Helical" evidence="1">
    <location>
        <begin position="138"/>
        <end position="163"/>
    </location>
</feature>
<reference evidence="4 10" key="4">
    <citation type="submission" date="2020-01" db="EMBL/GenBank/DDBJ databases">
        <title>Complete and circular genome sequences of six lactobacillus isolates from horses.</title>
        <authorList>
            <person name="Hassan H.M."/>
        </authorList>
    </citation>
    <scope>NUCLEOTIDE SEQUENCE [LARGE SCALE GENOMIC DNA]</scope>
    <source>
        <strain evidence="4 10">1D</strain>
    </source>
</reference>
<feature type="transmembrane region" description="Helical" evidence="1">
    <location>
        <begin position="67"/>
        <end position="86"/>
    </location>
</feature>
<dbReference type="Proteomes" id="UP000067598">
    <property type="component" value="Unassembled WGS sequence"/>
</dbReference>
<evidence type="ECO:0000313" key="10">
    <source>
        <dbReference type="Proteomes" id="UP000510660"/>
    </source>
</evidence>
<dbReference type="STRING" id="47770.GCA_001567095_00557"/>
<evidence type="ECO:0000256" key="1">
    <source>
        <dbReference type="SAM" id="Phobius"/>
    </source>
</evidence>
<dbReference type="Proteomes" id="UP000295195">
    <property type="component" value="Unassembled WGS sequence"/>
</dbReference>
<accession>A0A109DCF8</accession>
<sequence length="165" mass="18775">MWAISKRKVGNFIDRITESMHLDTKKILTWYSYVLFIAPLLFWAMIALRSGASGQSIRMMIMKQPMIAISTIVAIVDFILGYYMLLNHKQFLINRQTYRFLMGSQMIAQLFVGNLLCVVLAILGFYRARALKKTQDGVSRVIIAISLTAAGLLLASFMLILLLEF</sequence>
<keyword evidence="1" id="KW-0812">Transmembrane</keyword>
<evidence type="ECO:0000313" key="2">
    <source>
        <dbReference type="EMBL" id="KWU02874.1"/>
    </source>
</evidence>
<evidence type="ECO:0000313" key="8">
    <source>
        <dbReference type="Proteomes" id="UP000289808"/>
    </source>
</evidence>
<dbReference type="EMBL" id="SCLX01000032">
    <property type="protein sequence ID" value="RXF57577.1"/>
    <property type="molecule type" value="Genomic_DNA"/>
</dbReference>
<feature type="transmembrane region" description="Helical" evidence="1">
    <location>
        <begin position="106"/>
        <end position="126"/>
    </location>
</feature>
<feature type="transmembrane region" description="Helical" evidence="1">
    <location>
        <begin position="27"/>
        <end position="46"/>
    </location>
</feature>
<dbReference type="RefSeq" id="WP_005718551.1">
    <property type="nucleotide sequence ID" value="NZ_AP025162.1"/>
</dbReference>
<evidence type="ECO:0000313" key="3">
    <source>
        <dbReference type="EMBL" id="MES5149795.1"/>
    </source>
</evidence>
<evidence type="ECO:0000313" key="11">
    <source>
        <dbReference type="Proteomes" id="UP001434419"/>
    </source>
</evidence>
<protein>
    <submittedName>
        <fullName evidence="2">Uncharacterized protein</fullName>
    </submittedName>
</protein>
<organism evidence="2 7">
    <name type="scientific">Lactobacillus crispatus</name>
    <dbReference type="NCBI Taxonomy" id="47770"/>
    <lineage>
        <taxon>Bacteria</taxon>
        <taxon>Bacillati</taxon>
        <taxon>Bacillota</taxon>
        <taxon>Bacilli</taxon>
        <taxon>Lactobacillales</taxon>
        <taxon>Lactobacillaceae</taxon>
        <taxon>Lactobacillus</taxon>
    </lineage>
</organism>
<keyword evidence="1" id="KW-0472">Membrane</keyword>
<keyword evidence="11" id="KW-1185">Reference proteome</keyword>
<reference evidence="5 8" key="3">
    <citation type="submission" date="2019-01" db="EMBL/GenBank/DDBJ databases">
        <title>The genome sequence of Lactobacillus crispatus L49.</title>
        <authorList>
            <person name="Zhong J."/>
            <person name="Zhang J."/>
        </authorList>
    </citation>
    <scope>NUCLEOTIDE SEQUENCE [LARGE SCALE GENOMIC DNA]</scope>
    <source>
        <strain evidence="5 8">L49</strain>
    </source>
</reference>
<dbReference type="AlphaFoldDB" id="A0A109DCF8"/>
<evidence type="ECO:0000313" key="7">
    <source>
        <dbReference type="Proteomes" id="UP000067598"/>
    </source>
</evidence>
<proteinExistence type="predicted"/>
<gene>
    <name evidence="3" type="ORF">ABVC42_07640</name>
    <name evidence="2" type="ORF">AEL95_10220</name>
    <name evidence="6" type="ORF">CEE75_03435</name>
    <name evidence="5" type="ORF">ERD32_06445</name>
    <name evidence="4" type="ORF">GTO85_09165</name>
</gene>
<evidence type="ECO:0000313" key="5">
    <source>
        <dbReference type="EMBL" id="RXF57577.1"/>
    </source>
</evidence>
<reference evidence="3" key="5">
    <citation type="submission" date="2024-06" db="EMBL/GenBank/DDBJ databases">
        <title>Vaginal Lactobacillus fatty acid response mechanisms reveal a metabolite-targeted strategy for bacterial vaginosis treatment.</title>
        <authorList>
            <person name="Zhu M."/>
            <person name="Blainey P.C."/>
            <person name="Bloom S.M."/>
            <person name="Kwon D.S."/>
        </authorList>
    </citation>
    <scope>NUCLEOTIDE SEQUENCE</scope>
    <source>
        <strain evidence="3">194_F1_1</strain>
    </source>
</reference>
<dbReference type="Proteomes" id="UP000510660">
    <property type="component" value="Chromosome"/>
</dbReference>
<evidence type="ECO:0000313" key="9">
    <source>
        <dbReference type="Proteomes" id="UP000295195"/>
    </source>
</evidence>
<name>A0A109DCF8_9LACO</name>
<dbReference type="EMBL" id="CP047415">
    <property type="protein sequence ID" value="QLL74509.1"/>
    <property type="molecule type" value="Genomic_DNA"/>
</dbReference>
<dbReference type="Proteomes" id="UP000289808">
    <property type="component" value="Unassembled WGS sequence"/>
</dbReference>
<evidence type="ECO:0000313" key="4">
    <source>
        <dbReference type="EMBL" id="QLL74509.1"/>
    </source>
</evidence>
<evidence type="ECO:0000313" key="6">
    <source>
        <dbReference type="EMBL" id="TDN32837.1"/>
    </source>
</evidence>
<dbReference type="EMBL" id="JBETVU010000012">
    <property type="protein sequence ID" value="MES5149795.1"/>
    <property type="molecule type" value="Genomic_DNA"/>
</dbReference>
<dbReference type="PATRIC" id="fig|47770.28.peg.1727"/>